<gene>
    <name evidence="5" type="ORF">RSO01_16360</name>
</gene>
<feature type="chain" id="PRO_5021718064" evidence="3">
    <location>
        <begin position="27"/>
        <end position="409"/>
    </location>
</feature>
<reference evidence="5 6" key="1">
    <citation type="submission" date="2019-07" db="EMBL/GenBank/DDBJ databases">
        <title>Whole genome shotgun sequence of Reyranella soli NBRC 108950.</title>
        <authorList>
            <person name="Hosoyama A."/>
            <person name="Uohara A."/>
            <person name="Ohji S."/>
            <person name="Ichikawa N."/>
        </authorList>
    </citation>
    <scope>NUCLEOTIDE SEQUENCE [LARGE SCALE GENOMIC DNA]</scope>
    <source>
        <strain evidence="5 6">NBRC 108950</strain>
    </source>
</reference>
<dbReference type="PROSITE" id="PS51318">
    <property type="entry name" value="TAT"/>
    <property type="match status" value="1"/>
</dbReference>
<feature type="signal peptide" evidence="3">
    <location>
        <begin position="1"/>
        <end position="26"/>
    </location>
</feature>
<evidence type="ECO:0000256" key="2">
    <source>
        <dbReference type="ARBA" id="ARBA00022729"/>
    </source>
</evidence>
<proteinExistence type="inferred from homology"/>
<dbReference type="Proteomes" id="UP000321058">
    <property type="component" value="Unassembled WGS sequence"/>
</dbReference>
<dbReference type="InterPro" id="IPR028081">
    <property type="entry name" value="Leu-bd"/>
</dbReference>
<evidence type="ECO:0000256" key="1">
    <source>
        <dbReference type="ARBA" id="ARBA00010062"/>
    </source>
</evidence>
<evidence type="ECO:0000313" key="6">
    <source>
        <dbReference type="Proteomes" id="UP000321058"/>
    </source>
</evidence>
<feature type="domain" description="Leucine-binding protein" evidence="4">
    <location>
        <begin position="40"/>
        <end position="393"/>
    </location>
</feature>
<dbReference type="OrthoDB" id="6083760at2"/>
<keyword evidence="2 3" id="KW-0732">Signal</keyword>
<dbReference type="InterPro" id="IPR006311">
    <property type="entry name" value="TAT_signal"/>
</dbReference>
<dbReference type="CDD" id="cd06343">
    <property type="entry name" value="PBP1_ABC_ligand_binding-like"/>
    <property type="match status" value="1"/>
</dbReference>
<dbReference type="InterPro" id="IPR028082">
    <property type="entry name" value="Peripla_BP_I"/>
</dbReference>
<evidence type="ECO:0000313" key="5">
    <source>
        <dbReference type="EMBL" id="GEP54470.1"/>
    </source>
</evidence>
<comment type="similarity">
    <text evidence="1">Belongs to the leucine-binding protein family.</text>
</comment>
<evidence type="ECO:0000256" key="3">
    <source>
        <dbReference type="SAM" id="SignalP"/>
    </source>
</evidence>
<protein>
    <submittedName>
        <fullName evidence="5">Branched-chain amino acid ABC transporter substrate-binding protein</fullName>
    </submittedName>
</protein>
<dbReference type="AlphaFoldDB" id="A0A512N658"/>
<dbReference type="EMBL" id="BKAJ01000030">
    <property type="protein sequence ID" value="GEP54470.1"/>
    <property type="molecule type" value="Genomic_DNA"/>
</dbReference>
<keyword evidence="6" id="KW-1185">Reference proteome</keyword>
<dbReference type="RefSeq" id="WP_147148021.1">
    <property type="nucleotide sequence ID" value="NZ_BKAJ01000030.1"/>
</dbReference>
<comment type="caution">
    <text evidence="5">The sequence shown here is derived from an EMBL/GenBank/DDBJ whole genome shotgun (WGS) entry which is preliminary data.</text>
</comment>
<organism evidence="5 6">
    <name type="scientific">Reyranella soli</name>
    <dbReference type="NCBI Taxonomy" id="1230389"/>
    <lineage>
        <taxon>Bacteria</taxon>
        <taxon>Pseudomonadati</taxon>
        <taxon>Pseudomonadota</taxon>
        <taxon>Alphaproteobacteria</taxon>
        <taxon>Hyphomicrobiales</taxon>
        <taxon>Reyranellaceae</taxon>
        <taxon>Reyranella</taxon>
    </lineage>
</organism>
<dbReference type="SUPFAM" id="SSF53822">
    <property type="entry name" value="Periplasmic binding protein-like I"/>
    <property type="match status" value="1"/>
</dbReference>
<dbReference type="PANTHER" id="PTHR47235:SF1">
    <property type="entry name" value="BLR6548 PROTEIN"/>
    <property type="match status" value="1"/>
</dbReference>
<dbReference type="PANTHER" id="PTHR47235">
    <property type="entry name" value="BLR6548 PROTEIN"/>
    <property type="match status" value="1"/>
</dbReference>
<dbReference type="Pfam" id="PF13458">
    <property type="entry name" value="Peripla_BP_6"/>
    <property type="match status" value="1"/>
</dbReference>
<sequence length="409" mass="45205">MRTNRRTFLGGVSTAAVLSASGVSFAQGAKKYSDGASDTEIKIGHTNPYSGPASAYGVIGKTIQAYWKFVNETQGGVNGRKINFITYDDGYNPAKTVELVRQLVEQDKVLCTFNTLGTPTNTAIHKYMNQKKVPMLFVATGASKWGKPKEFPWTMGFQPDYHTEAVIYAKHILANVKDPKIAVLMQNDDYGKDYWEGLKEGLGKDVNKIAKHVTYEVTDPTVDSQVIQLKDSGANVFFNISTPKFAAQAMRKAADIGWKPAQYLNNVSSSVASVMKPAGFENTQGVLTAAYLMDPTDKQWDDNADMKAWVAWMNKYNAGASLSDASNVFAYSVVSLMHETLKKCGNDLTRENLMRQAANFQKWKLPMALPGITVSTSPTDFYPIQAVQLQRFKGESWELFGDVMHAEST</sequence>
<dbReference type="Gene3D" id="3.40.50.2300">
    <property type="match status" value="2"/>
</dbReference>
<name>A0A512N658_9HYPH</name>
<evidence type="ECO:0000259" key="4">
    <source>
        <dbReference type="Pfam" id="PF13458"/>
    </source>
</evidence>
<accession>A0A512N658</accession>